<dbReference type="Proteomes" id="UP000321172">
    <property type="component" value="Chromosome"/>
</dbReference>
<keyword evidence="5" id="KW-1185">Reference proteome</keyword>
<proteinExistence type="inferred from homology"/>
<evidence type="ECO:0000256" key="1">
    <source>
        <dbReference type="ARBA" id="ARBA00005254"/>
    </source>
</evidence>
<dbReference type="EMBL" id="CP042345">
    <property type="protein sequence ID" value="QEA17016.1"/>
    <property type="molecule type" value="Genomic_DNA"/>
</dbReference>
<evidence type="ECO:0000256" key="2">
    <source>
        <dbReference type="ARBA" id="ARBA00023239"/>
    </source>
</evidence>
<comment type="similarity">
    <text evidence="1 3">Belongs to the enoyl-CoA hydratase/isomerase family.</text>
</comment>
<dbReference type="PROSITE" id="PS00166">
    <property type="entry name" value="ENOYL_COA_HYDRATASE"/>
    <property type="match status" value="1"/>
</dbReference>
<dbReference type="PANTHER" id="PTHR11941:SF54">
    <property type="entry name" value="ENOYL-COA HYDRATASE, MITOCHONDRIAL"/>
    <property type="match status" value="1"/>
</dbReference>
<dbReference type="InterPro" id="IPR029045">
    <property type="entry name" value="ClpP/crotonase-like_dom_sf"/>
</dbReference>
<gene>
    <name evidence="4" type="ORF">FRF71_13235</name>
</gene>
<protein>
    <submittedName>
        <fullName evidence="4">Enoyl-CoA hydratase</fullName>
        <ecNumber evidence="4">4.2.1.17</ecNumber>
    </submittedName>
</protein>
<dbReference type="PANTHER" id="PTHR11941">
    <property type="entry name" value="ENOYL-COA HYDRATASE-RELATED"/>
    <property type="match status" value="1"/>
</dbReference>
<name>A0A5B8S5Y9_9SPHN</name>
<dbReference type="SUPFAM" id="SSF52096">
    <property type="entry name" value="ClpP/crotonase"/>
    <property type="match status" value="1"/>
</dbReference>
<dbReference type="InterPro" id="IPR018376">
    <property type="entry name" value="Enoyl-CoA_hyd/isom_CS"/>
</dbReference>
<dbReference type="AlphaFoldDB" id="A0A5B8S5Y9"/>
<dbReference type="CDD" id="cd06558">
    <property type="entry name" value="crotonase-like"/>
    <property type="match status" value="1"/>
</dbReference>
<dbReference type="OrthoDB" id="9810797at2"/>
<dbReference type="GO" id="GO:0004300">
    <property type="term" value="F:enoyl-CoA hydratase activity"/>
    <property type="evidence" value="ECO:0007669"/>
    <property type="project" value="UniProtKB-EC"/>
</dbReference>
<evidence type="ECO:0000313" key="5">
    <source>
        <dbReference type="Proteomes" id="UP000321172"/>
    </source>
</evidence>
<dbReference type="Pfam" id="PF00378">
    <property type="entry name" value="ECH_1"/>
    <property type="match status" value="1"/>
</dbReference>
<sequence length="321" mass="35516">MPARSDASRRIAANWCRPSAARSPNASRPIPARTCGRSSDPRWWLCTERIQSHSKTERVFVTQYILTRKDGAIGHVVFNKPEKMNAICLEMWKGMGDAMAAFEADDEVRVVVFSGAGGKAFVAGADVGKYEDERGDKASQERYAKTGEDALQAIYRSKKVTIAAIDGYCIGGGVSVALVCDLRYCSAQSSFGQPAMNIGIGYRYSSLRRMVDIIGYGASKDMLLGGLRFDAQEAFSKGLVGRVLPNEEFQPWIDKTVRNISIGAPLTAEDIKFTLWTYAQDEASRDTDRCEELFQICYASDDYKEGVRAFAEKRKPVFTGK</sequence>
<dbReference type="EC" id="4.2.1.17" evidence="4"/>
<evidence type="ECO:0000256" key="3">
    <source>
        <dbReference type="RuleBase" id="RU003707"/>
    </source>
</evidence>
<evidence type="ECO:0000313" key="4">
    <source>
        <dbReference type="EMBL" id="QEA17016.1"/>
    </source>
</evidence>
<dbReference type="GO" id="GO:0006635">
    <property type="term" value="P:fatty acid beta-oxidation"/>
    <property type="evidence" value="ECO:0007669"/>
    <property type="project" value="TreeGrafter"/>
</dbReference>
<dbReference type="KEGG" id="ngf:FRF71_13235"/>
<dbReference type="Gene3D" id="3.90.226.10">
    <property type="entry name" value="2-enoyl-CoA Hydratase, Chain A, domain 1"/>
    <property type="match status" value="1"/>
</dbReference>
<reference evidence="4 5" key="1">
    <citation type="journal article" date="2013" name="J. Microbiol. Biotechnol.">
        <title>Novosphingobium ginsenosidimutans sp. nov., with the ability to convert ginsenoside.</title>
        <authorList>
            <person name="Kim J.K."/>
            <person name="He D."/>
            <person name="Liu Q.M."/>
            <person name="Park H.Y."/>
            <person name="Jung M.S."/>
            <person name="Yoon M.H."/>
            <person name="Kim S.C."/>
            <person name="Im W.T."/>
        </authorList>
    </citation>
    <scope>NUCLEOTIDE SEQUENCE [LARGE SCALE GENOMIC DNA]</scope>
    <source>
        <strain evidence="4 5">FW-6</strain>
    </source>
</reference>
<keyword evidence="2 4" id="KW-0456">Lyase</keyword>
<dbReference type="NCBIfam" id="NF004781">
    <property type="entry name" value="PRK06127.1"/>
    <property type="match status" value="1"/>
</dbReference>
<dbReference type="InterPro" id="IPR014748">
    <property type="entry name" value="Enoyl-CoA_hydra_C"/>
</dbReference>
<organism evidence="4 5">
    <name type="scientific">Novosphingobium ginsenosidimutans</name>
    <dbReference type="NCBI Taxonomy" id="1176536"/>
    <lineage>
        <taxon>Bacteria</taxon>
        <taxon>Pseudomonadati</taxon>
        <taxon>Pseudomonadota</taxon>
        <taxon>Alphaproteobacteria</taxon>
        <taxon>Sphingomonadales</taxon>
        <taxon>Sphingomonadaceae</taxon>
        <taxon>Novosphingobium</taxon>
    </lineage>
</organism>
<accession>A0A5B8S5Y9</accession>
<dbReference type="InterPro" id="IPR001753">
    <property type="entry name" value="Enoyl-CoA_hydra/iso"/>
</dbReference>
<dbReference type="Gene3D" id="1.10.12.10">
    <property type="entry name" value="Lyase 2-enoyl-coa Hydratase, Chain A, domain 2"/>
    <property type="match status" value="1"/>
</dbReference>